<accession>A0A1G7QQI4</accession>
<dbReference type="RefSeq" id="WP_149683323.1">
    <property type="nucleotide sequence ID" value="NZ_FNBI01000009.1"/>
</dbReference>
<reference evidence="2 3" key="1">
    <citation type="submission" date="2016-10" db="EMBL/GenBank/DDBJ databases">
        <authorList>
            <person name="Varghese N."/>
            <person name="Submissions S."/>
        </authorList>
    </citation>
    <scope>NUCLEOTIDE SEQUENCE [LARGE SCALE GENOMIC DNA]</scope>
    <source>
        <strain evidence="2 3">S7-754</strain>
    </source>
</reference>
<dbReference type="EMBL" id="WSUT01000002">
    <property type="protein sequence ID" value="MWC42401.1"/>
    <property type="molecule type" value="Genomic_DNA"/>
</dbReference>
<evidence type="ECO:0000313" key="4">
    <source>
        <dbReference type="Proteomes" id="UP000436801"/>
    </source>
</evidence>
<keyword evidence="3" id="KW-1185">Reference proteome</keyword>
<reference evidence="1 4" key="2">
    <citation type="submission" date="2019-12" db="EMBL/GenBank/DDBJ databases">
        <authorList>
            <person name="Zheng J."/>
        </authorList>
    </citation>
    <scope>NUCLEOTIDE SEQUENCE [LARGE SCALE GENOMIC DNA]</scope>
    <source>
        <strain evidence="1 4">DSM 27347</strain>
    </source>
</reference>
<name>A0A1G7QQI4_9SPHN</name>
<dbReference type="Proteomes" id="UP000323502">
    <property type="component" value="Unassembled WGS sequence"/>
</dbReference>
<sequence length="85" mass="9311">MTRSDLIARLTLDDRGLTPDQIDQFVDRFFGLLQDRLHGDTVITVFGPVQHLQLQSTRTHSASRTGVDVEASLIPATPPPGSLLS</sequence>
<evidence type="ECO:0000313" key="1">
    <source>
        <dbReference type="EMBL" id="MWC42401.1"/>
    </source>
</evidence>
<dbReference type="AlphaFoldDB" id="A0A1G7QQI4"/>
<dbReference type="Proteomes" id="UP000436801">
    <property type="component" value="Unassembled WGS sequence"/>
</dbReference>
<evidence type="ECO:0000313" key="2">
    <source>
        <dbReference type="EMBL" id="SDG00797.1"/>
    </source>
</evidence>
<organism evidence="2 3">
    <name type="scientific">Sphingomonas carotinifaciens</name>
    <dbReference type="NCBI Taxonomy" id="1166323"/>
    <lineage>
        <taxon>Bacteria</taxon>
        <taxon>Pseudomonadati</taxon>
        <taxon>Pseudomonadota</taxon>
        <taxon>Alphaproteobacteria</taxon>
        <taxon>Sphingomonadales</taxon>
        <taxon>Sphingomonadaceae</taxon>
        <taxon>Sphingomonas</taxon>
    </lineage>
</organism>
<protein>
    <submittedName>
        <fullName evidence="2">Uncharacterized protein</fullName>
    </submittedName>
</protein>
<proteinExistence type="predicted"/>
<evidence type="ECO:0000313" key="3">
    <source>
        <dbReference type="Proteomes" id="UP000323502"/>
    </source>
</evidence>
<dbReference type="EMBL" id="FNBI01000009">
    <property type="protein sequence ID" value="SDG00797.1"/>
    <property type="molecule type" value="Genomic_DNA"/>
</dbReference>
<gene>
    <name evidence="1" type="ORF">GQR91_01825</name>
    <name evidence="2" type="ORF">SAMN05216557_1095</name>
</gene>